<dbReference type="AlphaFoldDB" id="A0A4R1GMF4"/>
<dbReference type="Pfam" id="PF01863">
    <property type="entry name" value="YgjP-like"/>
    <property type="match status" value="1"/>
</dbReference>
<dbReference type="PANTHER" id="PTHR30399:SF1">
    <property type="entry name" value="UTP PYROPHOSPHATASE"/>
    <property type="match status" value="1"/>
</dbReference>
<gene>
    <name evidence="2" type="ORF">CLV83_1688</name>
</gene>
<dbReference type="PANTHER" id="PTHR30399">
    <property type="entry name" value="UNCHARACTERIZED PROTEIN YGJP"/>
    <property type="match status" value="1"/>
</dbReference>
<protein>
    <recommendedName>
        <fullName evidence="1">YgjP-like metallopeptidase domain-containing protein</fullName>
    </recommendedName>
</protein>
<feature type="domain" description="YgjP-like metallopeptidase" evidence="1">
    <location>
        <begin position="20"/>
        <end position="227"/>
    </location>
</feature>
<accession>A0A4R1GMF4</accession>
<organism evidence="2 3">
    <name type="scientific">Marinobacterium mangrovicola</name>
    <dbReference type="NCBI Taxonomy" id="1476959"/>
    <lineage>
        <taxon>Bacteria</taxon>
        <taxon>Pseudomonadati</taxon>
        <taxon>Pseudomonadota</taxon>
        <taxon>Gammaproteobacteria</taxon>
        <taxon>Oceanospirillales</taxon>
        <taxon>Oceanospirillaceae</taxon>
        <taxon>Marinobacterium</taxon>
    </lineage>
</organism>
<dbReference type="RefSeq" id="WP_132290109.1">
    <property type="nucleotide sequence ID" value="NZ_SMFU01000007.1"/>
</dbReference>
<sequence>MNSETELPFDYRIVRSRKRRTASLMIDKGRVEVRVPALADECWIDDWVRSKVDWVLPRLQRQTQALEQRGIDIRQGGRFFVNGRELELQWSRGRQSSVEVDDYRIEVRLSARVRRAESEAVREQLQQWMAQQAEQRLVPLCQALGRELGLKPSAVRIKNYRRKWGQCDTRGVITLNWRILHLDPALQRYILVHELCHLKEMNHSSAFWRLVSAHCPEYRESRRLLTETYPYLIW</sequence>
<dbReference type="EMBL" id="SMFU01000007">
    <property type="protein sequence ID" value="TCK09578.1"/>
    <property type="molecule type" value="Genomic_DNA"/>
</dbReference>
<evidence type="ECO:0000313" key="2">
    <source>
        <dbReference type="EMBL" id="TCK09578.1"/>
    </source>
</evidence>
<dbReference type="Proteomes" id="UP000294546">
    <property type="component" value="Unassembled WGS sequence"/>
</dbReference>
<reference evidence="2 3" key="1">
    <citation type="submission" date="2019-03" db="EMBL/GenBank/DDBJ databases">
        <title>Genomic Encyclopedia of Archaeal and Bacterial Type Strains, Phase II (KMG-II): from individual species to whole genera.</title>
        <authorList>
            <person name="Goeker M."/>
        </authorList>
    </citation>
    <scope>NUCLEOTIDE SEQUENCE [LARGE SCALE GENOMIC DNA]</scope>
    <source>
        <strain evidence="2 3">DSM 27697</strain>
    </source>
</reference>
<dbReference type="OrthoDB" id="9811177at2"/>
<dbReference type="InterPro" id="IPR002725">
    <property type="entry name" value="YgjP-like_metallopeptidase"/>
</dbReference>
<dbReference type="CDD" id="cd07344">
    <property type="entry name" value="M48_yhfN_like"/>
    <property type="match status" value="1"/>
</dbReference>
<keyword evidence="3" id="KW-1185">Reference proteome</keyword>
<comment type="caution">
    <text evidence="2">The sequence shown here is derived from an EMBL/GenBank/DDBJ whole genome shotgun (WGS) entry which is preliminary data.</text>
</comment>
<dbReference type="InterPro" id="IPR053136">
    <property type="entry name" value="UTP_pyrophosphatase-like"/>
</dbReference>
<proteinExistence type="predicted"/>
<dbReference type="Gene3D" id="3.30.2010.10">
    <property type="entry name" value="Metalloproteases ('zincins'), catalytic domain"/>
    <property type="match status" value="1"/>
</dbReference>
<evidence type="ECO:0000259" key="1">
    <source>
        <dbReference type="Pfam" id="PF01863"/>
    </source>
</evidence>
<evidence type="ECO:0000313" key="3">
    <source>
        <dbReference type="Proteomes" id="UP000294546"/>
    </source>
</evidence>
<name>A0A4R1GMF4_9GAMM</name>